<dbReference type="InterPro" id="IPR023465">
    <property type="entry name" value="Riboflavin_kinase_dom_sf"/>
</dbReference>
<dbReference type="PIRSF" id="PIRSF004491">
    <property type="entry name" value="FAD_Synth"/>
    <property type="match status" value="1"/>
</dbReference>
<evidence type="ECO:0000256" key="12">
    <source>
        <dbReference type="ARBA" id="ARBA00023268"/>
    </source>
</evidence>
<keyword evidence="6 15" id="KW-0808">Transferase</keyword>
<evidence type="ECO:0000313" key="17">
    <source>
        <dbReference type="EMBL" id="MBD8002794.1"/>
    </source>
</evidence>
<comment type="catalytic activity">
    <reaction evidence="13 15">
        <text>riboflavin + ATP = FMN + ADP + H(+)</text>
        <dbReference type="Rhea" id="RHEA:14357"/>
        <dbReference type="ChEBI" id="CHEBI:15378"/>
        <dbReference type="ChEBI" id="CHEBI:30616"/>
        <dbReference type="ChEBI" id="CHEBI:57986"/>
        <dbReference type="ChEBI" id="CHEBI:58210"/>
        <dbReference type="ChEBI" id="CHEBI:456216"/>
        <dbReference type="EC" id="2.7.1.26"/>
    </reaction>
</comment>
<keyword evidence="7 15" id="KW-0548">Nucleotidyltransferase</keyword>
<evidence type="ECO:0000256" key="10">
    <source>
        <dbReference type="ARBA" id="ARBA00022827"/>
    </source>
</evidence>
<evidence type="ECO:0000256" key="15">
    <source>
        <dbReference type="PIRNR" id="PIRNR004491"/>
    </source>
</evidence>
<keyword evidence="11 15" id="KW-0067">ATP-binding</keyword>
<comment type="catalytic activity">
    <reaction evidence="14 15">
        <text>FMN + ATP + H(+) = FAD + diphosphate</text>
        <dbReference type="Rhea" id="RHEA:17237"/>
        <dbReference type="ChEBI" id="CHEBI:15378"/>
        <dbReference type="ChEBI" id="CHEBI:30616"/>
        <dbReference type="ChEBI" id="CHEBI:33019"/>
        <dbReference type="ChEBI" id="CHEBI:57692"/>
        <dbReference type="ChEBI" id="CHEBI:58210"/>
        <dbReference type="EC" id="2.7.7.2"/>
    </reaction>
</comment>
<dbReference type="EC" id="2.7.1.26" evidence="15"/>
<evidence type="ECO:0000256" key="4">
    <source>
        <dbReference type="ARBA" id="ARBA00022630"/>
    </source>
</evidence>
<keyword evidence="12" id="KW-0511">Multifunctional enzyme</keyword>
<evidence type="ECO:0000256" key="5">
    <source>
        <dbReference type="ARBA" id="ARBA00022643"/>
    </source>
</evidence>
<comment type="pathway">
    <text evidence="2 15">Cofactor biosynthesis; FAD biosynthesis; FAD from FMN: step 1/1.</text>
</comment>
<evidence type="ECO:0000256" key="8">
    <source>
        <dbReference type="ARBA" id="ARBA00022741"/>
    </source>
</evidence>
<dbReference type="Gene3D" id="3.40.50.620">
    <property type="entry name" value="HUPs"/>
    <property type="match status" value="1"/>
</dbReference>
<keyword evidence="8 15" id="KW-0547">Nucleotide-binding</keyword>
<dbReference type="Pfam" id="PF06574">
    <property type="entry name" value="FAD_syn"/>
    <property type="match status" value="1"/>
</dbReference>
<protein>
    <recommendedName>
        <fullName evidence="15">Riboflavin biosynthesis protein</fullName>
    </recommendedName>
    <domain>
        <recommendedName>
            <fullName evidence="15">Riboflavin kinase</fullName>
            <ecNumber evidence="15">2.7.1.26</ecNumber>
        </recommendedName>
        <alternativeName>
            <fullName evidence="15">Flavokinase</fullName>
        </alternativeName>
    </domain>
    <domain>
        <recommendedName>
            <fullName evidence="15">FMN adenylyltransferase</fullName>
            <ecNumber evidence="15">2.7.7.2</ecNumber>
        </recommendedName>
        <alternativeName>
            <fullName evidence="15">FAD pyrophosphorylase</fullName>
        </alternativeName>
        <alternativeName>
            <fullName evidence="15">FAD synthase</fullName>
        </alternativeName>
    </domain>
</protein>
<evidence type="ECO:0000256" key="7">
    <source>
        <dbReference type="ARBA" id="ARBA00022695"/>
    </source>
</evidence>
<comment type="caution">
    <text evidence="17">The sequence shown here is derived from an EMBL/GenBank/DDBJ whole genome shotgun (WGS) entry which is preliminary data.</text>
</comment>
<proteinExistence type="inferred from homology"/>
<dbReference type="SUPFAM" id="SSF52374">
    <property type="entry name" value="Nucleotidylyl transferase"/>
    <property type="match status" value="1"/>
</dbReference>
<dbReference type="NCBIfam" id="TIGR00083">
    <property type="entry name" value="ribF"/>
    <property type="match status" value="1"/>
</dbReference>
<evidence type="ECO:0000256" key="2">
    <source>
        <dbReference type="ARBA" id="ARBA00004726"/>
    </source>
</evidence>
<comment type="function">
    <text evidence="1">Catalyzes the phosphorylation of riboflavin to FMN followed by the adenylation of FMN to FAD.</text>
</comment>
<comment type="pathway">
    <text evidence="3 15">Cofactor biosynthesis; FMN biosynthesis; FMN from riboflavin (ATP route): step 1/1.</text>
</comment>
<evidence type="ECO:0000256" key="11">
    <source>
        <dbReference type="ARBA" id="ARBA00022840"/>
    </source>
</evidence>
<reference evidence="17 18" key="1">
    <citation type="submission" date="2020-08" db="EMBL/GenBank/DDBJ databases">
        <title>A Genomic Blueprint of the Chicken Gut Microbiome.</title>
        <authorList>
            <person name="Gilroy R."/>
            <person name="Ravi A."/>
            <person name="Getino M."/>
            <person name="Pursley I."/>
            <person name="Horton D.L."/>
            <person name="Alikhan N.-F."/>
            <person name="Baker D."/>
            <person name="Gharbi K."/>
            <person name="Hall N."/>
            <person name="Watson M."/>
            <person name="Adriaenssens E.M."/>
            <person name="Foster-Nyarko E."/>
            <person name="Jarju S."/>
            <person name="Secka A."/>
            <person name="Antonio M."/>
            <person name="Oren A."/>
            <person name="Chaudhuri R."/>
            <person name="La Ragione R.M."/>
            <person name="Hildebrand F."/>
            <person name="Pallen M.J."/>
        </authorList>
    </citation>
    <scope>NUCLEOTIDE SEQUENCE [LARGE SCALE GENOMIC DNA]</scope>
    <source>
        <strain evidence="17 18">Sa1YUN3</strain>
    </source>
</reference>
<dbReference type="SUPFAM" id="SSF82114">
    <property type="entry name" value="Riboflavin kinase-like"/>
    <property type="match status" value="1"/>
</dbReference>
<dbReference type="GO" id="GO:0008531">
    <property type="term" value="F:riboflavin kinase activity"/>
    <property type="evidence" value="ECO:0007669"/>
    <property type="project" value="UniProtKB-EC"/>
</dbReference>
<dbReference type="PROSITE" id="PS51257">
    <property type="entry name" value="PROKAR_LIPOPROTEIN"/>
    <property type="match status" value="1"/>
</dbReference>
<dbReference type="Proteomes" id="UP000616346">
    <property type="component" value="Unassembled WGS sequence"/>
</dbReference>
<evidence type="ECO:0000256" key="6">
    <source>
        <dbReference type="ARBA" id="ARBA00022679"/>
    </source>
</evidence>
<dbReference type="InterPro" id="IPR014729">
    <property type="entry name" value="Rossmann-like_a/b/a_fold"/>
</dbReference>
<dbReference type="RefSeq" id="WP_178256315.1">
    <property type="nucleotide sequence ID" value="NZ_JACSPQ010000017.1"/>
</dbReference>
<evidence type="ECO:0000313" key="18">
    <source>
        <dbReference type="Proteomes" id="UP000616346"/>
    </source>
</evidence>
<evidence type="ECO:0000256" key="3">
    <source>
        <dbReference type="ARBA" id="ARBA00005201"/>
    </source>
</evidence>
<sequence length="309" mass="35421">MKIITDDIQISLPPCVATIGCFDGVHRGHRYLVRQLCQVGEERRMPTALITFPVHPRQVMQADYQPQLLSCLPQKEALLQTLDADYCIMLPFTRQLSQLSAREFMALLRNRFNVRALVIGYDHRFGHNRSESFHDYCRYGEELGMEVRQARALVEEGVSISSSVIRDLLKRGQVEDANHYLSYHYYLDGVVVDGYKVGRKLGFPTANLRPSCADKLVPAEGVYAVAVYIGGKRYAGMLNIGHRPTVDNGAERSIEVNIFDFSEDIYYKQMRVEFLHYIRGEKKFDSLDALISQLRRDKETIIHLLNLQS</sequence>
<dbReference type="InterPro" id="IPR023468">
    <property type="entry name" value="Riboflavin_kinase"/>
</dbReference>
<evidence type="ECO:0000256" key="13">
    <source>
        <dbReference type="ARBA" id="ARBA00047880"/>
    </source>
</evidence>
<keyword evidence="18" id="KW-1185">Reference proteome</keyword>
<dbReference type="NCBIfam" id="NF004162">
    <property type="entry name" value="PRK05627.1-5"/>
    <property type="match status" value="1"/>
</dbReference>
<dbReference type="InterPro" id="IPR002606">
    <property type="entry name" value="Riboflavin_kinase_bac"/>
</dbReference>
<feature type="domain" description="Riboflavin kinase" evidence="16">
    <location>
        <begin position="180"/>
        <end position="306"/>
    </location>
</feature>
<accession>A0ABR8VDG3</accession>
<evidence type="ECO:0000256" key="14">
    <source>
        <dbReference type="ARBA" id="ARBA00049494"/>
    </source>
</evidence>
<keyword evidence="9 15" id="KW-0418">Kinase</keyword>
<keyword evidence="10 15" id="KW-0274">FAD</keyword>
<comment type="similarity">
    <text evidence="15">Belongs to the ribF family.</text>
</comment>
<gene>
    <name evidence="17" type="primary">ribF</name>
    <name evidence="17" type="ORF">H9626_11320</name>
</gene>
<dbReference type="CDD" id="cd02064">
    <property type="entry name" value="FAD_synthetase_N"/>
    <property type="match status" value="1"/>
</dbReference>
<dbReference type="EC" id="2.7.7.2" evidence="15"/>
<dbReference type="InterPro" id="IPR015864">
    <property type="entry name" value="FAD_synthase"/>
</dbReference>
<dbReference type="InterPro" id="IPR004821">
    <property type="entry name" value="Cyt_trans-like"/>
</dbReference>
<keyword evidence="4 15" id="KW-0285">Flavoprotein</keyword>
<dbReference type="GO" id="GO:0003919">
    <property type="term" value="F:FMN adenylyltransferase activity"/>
    <property type="evidence" value="ECO:0007669"/>
    <property type="project" value="UniProtKB-EC"/>
</dbReference>
<organism evidence="17 18">
    <name type="scientific">Phocaeicola faecium</name>
    <dbReference type="NCBI Taxonomy" id="2762213"/>
    <lineage>
        <taxon>Bacteria</taxon>
        <taxon>Pseudomonadati</taxon>
        <taxon>Bacteroidota</taxon>
        <taxon>Bacteroidia</taxon>
        <taxon>Bacteroidales</taxon>
        <taxon>Bacteroidaceae</taxon>
        <taxon>Phocaeicola</taxon>
    </lineage>
</organism>
<dbReference type="NCBIfam" id="TIGR00125">
    <property type="entry name" value="cyt_tran_rel"/>
    <property type="match status" value="1"/>
</dbReference>
<dbReference type="PANTHER" id="PTHR22749">
    <property type="entry name" value="RIBOFLAVIN KINASE/FMN ADENYLYLTRANSFERASE"/>
    <property type="match status" value="1"/>
</dbReference>
<dbReference type="InterPro" id="IPR015865">
    <property type="entry name" value="Riboflavin_kinase_bac/euk"/>
</dbReference>
<dbReference type="EMBL" id="JACSPQ010000017">
    <property type="protein sequence ID" value="MBD8002794.1"/>
    <property type="molecule type" value="Genomic_DNA"/>
</dbReference>
<evidence type="ECO:0000256" key="1">
    <source>
        <dbReference type="ARBA" id="ARBA00002121"/>
    </source>
</evidence>
<dbReference type="SMART" id="SM00904">
    <property type="entry name" value="Flavokinase"/>
    <property type="match status" value="1"/>
</dbReference>
<dbReference type="Gene3D" id="2.40.30.30">
    <property type="entry name" value="Riboflavin kinase-like"/>
    <property type="match status" value="1"/>
</dbReference>
<evidence type="ECO:0000259" key="16">
    <source>
        <dbReference type="SMART" id="SM00904"/>
    </source>
</evidence>
<keyword evidence="5 15" id="KW-0288">FMN</keyword>
<name>A0ABR8VDG3_9BACT</name>
<dbReference type="Pfam" id="PF01687">
    <property type="entry name" value="Flavokinase"/>
    <property type="match status" value="1"/>
</dbReference>
<evidence type="ECO:0000256" key="9">
    <source>
        <dbReference type="ARBA" id="ARBA00022777"/>
    </source>
</evidence>
<dbReference type="PANTHER" id="PTHR22749:SF6">
    <property type="entry name" value="RIBOFLAVIN KINASE"/>
    <property type="match status" value="1"/>
</dbReference>